<proteinExistence type="predicted"/>
<evidence type="ECO:0000313" key="4">
    <source>
        <dbReference type="EMBL" id="MBB5939054.1"/>
    </source>
</evidence>
<dbReference type="GO" id="GO:0000270">
    <property type="term" value="P:peptidoglycan metabolic process"/>
    <property type="evidence" value="ECO:0007669"/>
    <property type="project" value="TreeGrafter"/>
</dbReference>
<evidence type="ECO:0000259" key="3">
    <source>
        <dbReference type="Pfam" id="PF02698"/>
    </source>
</evidence>
<keyword evidence="5" id="KW-1185">Reference proteome</keyword>
<comment type="caution">
    <text evidence="4">The sequence shown here is derived from an EMBL/GenBank/DDBJ whole genome shotgun (WGS) entry which is preliminary data.</text>
</comment>
<dbReference type="AlphaFoldDB" id="A0A7W9QFI1"/>
<reference evidence="4 5" key="1">
    <citation type="submission" date="2020-08" db="EMBL/GenBank/DDBJ databases">
        <title>Genomic Encyclopedia of Type Strains, Phase III (KMG-III): the genomes of soil and plant-associated and newly described type strains.</title>
        <authorList>
            <person name="Whitman W."/>
        </authorList>
    </citation>
    <scope>NUCLEOTIDE SEQUENCE [LARGE SCALE GENOMIC DNA]</scope>
    <source>
        <strain evidence="4 5">CECT 8305</strain>
    </source>
</reference>
<dbReference type="Gene3D" id="3.40.50.620">
    <property type="entry name" value="HUPs"/>
    <property type="match status" value="1"/>
</dbReference>
<dbReference type="EMBL" id="JACHJL010000020">
    <property type="protein sequence ID" value="MBB5939054.1"/>
    <property type="molecule type" value="Genomic_DNA"/>
</dbReference>
<dbReference type="Proteomes" id="UP000588098">
    <property type="component" value="Unassembled WGS sequence"/>
</dbReference>
<sequence>MRIESVQADQRQVWVLTRRGHSEAARLPAEIGHRLGSGFAQWAELVVRAPEAGVPVLLVEADRRIEDAHELVAKLRRYWEWGRLLPRDADKRTVDLVRSRPDAVEHVDHEKRLRRRVYPPTSSRGPGAPRVGARGHHDRVGRQHGRRAGGGRPPPRTTPRRTLGRAAARPALGMAWAGPASAAEAVSESLDPQPAPYDRRMVAFVPSFVCFILFCAGVVLDRRRVSNAVLLGLSAVFAVFALLLHVASERAQLGRDLAVVLLTLAGVGVVTLAWFLIANGITMVRKEGRSLGNLLSLGVGIALVALLALLITALVMHTHTLVVVATTAVALAGYVAFLFLCFLVYGGLYGRLRIRRRADYVVVLGSGLIGGTTVPPLLAGRLDRARKEHARLSRKGRRPVLLTSGGQGPDEKLPESHAMADYLVTQGFPADLIELEDRSTTTDENLTFSKALMERANPDYRCVIVTNNYHVFRAAITARRTGVRGHVIGAPTAAYFWPSAAIREFVALLVAYRRTNAALFLLVLLSGLFIWWLGWPSPGAVT</sequence>
<gene>
    <name evidence="4" type="ORF">FHS42_006146</name>
</gene>
<feature type="domain" description="DUF218" evidence="3">
    <location>
        <begin position="359"/>
        <end position="506"/>
    </location>
</feature>
<dbReference type="InterPro" id="IPR003848">
    <property type="entry name" value="DUF218"/>
</dbReference>
<evidence type="ECO:0000313" key="5">
    <source>
        <dbReference type="Proteomes" id="UP000588098"/>
    </source>
</evidence>
<dbReference type="GO" id="GO:0043164">
    <property type="term" value="P:Gram-negative-bacterium-type cell wall biogenesis"/>
    <property type="evidence" value="ECO:0007669"/>
    <property type="project" value="TreeGrafter"/>
</dbReference>
<dbReference type="CDD" id="cd06259">
    <property type="entry name" value="YdcF-like"/>
    <property type="match status" value="1"/>
</dbReference>
<evidence type="ECO:0000256" key="2">
    <source>
        <dbReference type="SAM" id="Phobius"/>
    </source>
</evidence>
<evidence type="ECO:0000256" key="1">
    <source>
        <dbReference type="SAM" id="MobiDB-lite"/>
    </source>
</evidence>
<keyword evidence="2" id="KW-1133">Transmembrane helix</keyword>
<feature type="transmembrane region" description="Helical" evidence="2">
    <location>
        <begin position="227"/>
        <end position="247"/>
    </location>
</feature>
<dbReference type="GO" id="GO:0005886">
    <property type="term" value="C:plasma membrane"/>
    <property type="evidence" value="ECO:0007669"/>
    <property type="project" value="TreeGrafter"/>
</dbReference>
<feature type="transmembrane region" description="Helical" evidence="2">
    <location>
        <begin position="201"/>
        <end position="220"/>
    </location>
</feature>
<dbReference type="InterPro" id="IPR014729">
    <property type="entry name" value="Rossmann-like_a/b/a_fold"/>
</dbReference>
<feature type="region of interest" description="Disordered" evidence="1">
    <location>
        <begin position="117"/>
        <end position="162"/>
    </location>
</feature>
<protein>
    <submittedName>
        <fullName evidence="4">Uncharacterized SAM-binding protein YcdF (DUF218 family)</fullName>
    </submittedName>
</protein>
<name>A0A7W9QFI1_9ACTN</name>
<feature type="compositionally biased region" description="Basic residues" evidence="1">
    <location>
        <begin position="133"/>
        <end position="149"/>
    </location>
</feature>
<dbReference type="InterPro" id="IPR051599">
    <property type="entry name" value="Cell_Envelope_Assoc"/>
</dbReference>
<feature type="transmembrane region" description="Helical" evidence="2">
    <location>
        <begin position="321"/>
        <end position="348"/>
    </location>
</feature>
<feature type="transmembrane region" description="Helical" evidence="2">
    <location>
        <begin position="294"/>
        <end position="315"/>
    </location>
</feature>
<feature type="transmembrane region" description="Helical" evidence="2">
    <location>
        <begin position="259"/>
        <end position="282"/>
    </location>
</feature>
<accession>A0A7W9QFI1</accession>
<keyword evidence="2" id="KW-0812">Transmembrane</keyword>
<dbReference type="PANTHER" id="PTHR30336">
    <property type="entry name" value="INNER MEMBRANE PROTEIN, PROBABLE PERMEASE"/>
    <property type="match status" value="1"/>
</dbReference>
<dbReference type="PANTHER" id="PTHR30336:SF18">
    <property type="entry name" value="MEMBRANE PROTEIN"/>
    <property type="match status" value="1"/>
</dbReference>
<organism evidence="4 5">
    <name type="scientific">Streptomyces zagrosensis</name>
    <dbReference type="NCBI Taxonomy" id="1042984"/>
    <lineage>
        <taxon>Bacteria</taxon>
        <taxon>Bacillati</taxon>
        <taxon>Actinomycetota</taxon>
        <taxon>Actinomycetes</taxon>
        <taxon>Kitasatosporales</taxon>
        <taxon>Streptomycetaceae</taxon>
        <taxon>Streptomyces</taxon>
    </lineage>
</organism>
<feature type="transmembrane region" description="Helical" evidence="2">
    <location>
        <begin position="517"/>
        <end position="535"/>
    </location>
</feature>
<keyword evidence="2" id="KW-0472">Membrane</keyword>
<dbReference type="Pfam" id="PF02698">
    <property type="entry name" value="DUF218"/>
    <property type="match status" value="1"/>
</dbReference>